<dbReference type="OrthoDB" id="9787815at2"/>
<feature type="transmembrane region" description="Helical" evidence="7">
    <location>
        <begin position="343"/>
        <end position="366"/>
    </location>
</feature>
<evidence type="ECO:0000256" key="6">
    <source>
        <dbReference type="ARBA" id="ARBA00023136"/>
    </source>
</evidence>
<comment type="caution">
    <text evidence="10">The sequence shown here is derived from an EMBL/GenBank/DDBJ whole genome shotgun (WGS) entry which is preliminary data.</text>
</comment>
<keyword evidence="11" id="KW-1185">Reference proteome</keyword>
<feature type="transmembrane region" description="Helical" evidence="7">
    <location>
        <begin position="122"/>
        <end position="148"/>
    </location>
</feature>
<dbReference type="InterPro" id="IPR011701">
    <property type="entry name" value="MFS"/>
</dbReference>
<sequence length="448" mass="47865">MAETTLEERQRGWLAALRVYLKPLMLAMLILGFASGLPLMMVFSKLSYWLRDAGIDRTTIGFMYWITLAYTIKFLWAPAVDRLKLPVLTARFGQRRSWMMTAIAGTVIGLLVIAGSDPATNLLGTLAGAFLLAYSGATLDVAIDAWRIESAPREEQANMAAAYVLGYRFAIMASGFGLVLSDYIGWHLSFAVMGAAMAVCGALVLLMREPEHAVKKRISQATSLAGRIGEAIVEPFRQFVVRLGPWLVPVFLLVAFYRLSDFTMGVMASPLYSDIGFERSIVGGIQAGPGVIATIAGGFLGGLIAFRFGVLQAMIAGAVITFLSNGAFALLASQATAQDNLQLLVVISADNVAAGFVGTVFIAYLSSLTDPVNAATQYALLSSLYAFINKFIAGWSGLMADAVGYTAFFLITASYAIPAAILVAIILVFGSPAAKGTARQQQPQAART</sequence>
<evidence type="ECO:0000259" key="9">
    <source>
        <dbReference type="PROSITE" id="PS50850"/>
    </source>
</evidence>
<feature type="transmembrane region" description="Helical" evidence="7">
    <location>
        <begin position="239"/>
        <end position="260"/>
    </location>
</feature>
<feature type="transmembrane region" description="Helical" evidence="7">
    <location>
        <begin position="404"/>
        <end position="429"/>
    </location>
</feature>
<dbReference type="Proteomes" id="UP000308054">
    <property type="component" value="Unassembled WGS sequence"/>
</dbReference>
<feature type="transmembrane region" description="Helical" evidence="7">
    <location>
        <begin position="378"/>
        <end position="398"/>
    </location>
</feature>
<dbReference type="PANTHER" id="PTHR12778:SF10">
    <property type="entry name" value="MAJOR FACILITATOR SUPERFAMILY DOMAIN-CONTAINING PROTEIN 3"/>
    <property type="match status" value="1"/>
</dbReference>
<keyword evidence="3" id="KW-0813">Transport</keyword>
<comment type="subcellular location">
    <subcellularLocation>
        <location evidence="1">Membrane</location>
        <topology evidence="1">Multi-pass membrane protein</topology>
    </subcellularLocation>
</comment>
<dbReference type="PROSITE" id="PS50003">
    <property type="entry name" value="PH_DOMAIN"/>
    <property type="match status" value="1"/>
</dbReference>
<dbReference type="InterPro" id="IPR001849">
    <property type="entry name" value="PH_domain"/>
</dbReference>
<feature type="domain" description="Major facilitator superfamily (MFS) profile" evidence="9">
    <location>
        <begin position="24"/>
        <end position="431"/>
    </location>
</feature>
<name>A0A4S2H0H6_9PROT</name>
<evidence type="ECO:0000256" key="4">
    <source>
        <dbReference type="ARBA" id="ARBA00022692"/>
    </source>
</evidence>
<evidence type="ECO:0000259" key="8">
    <source>
        <dbReference type="PROSITE" id="PS50003"/>
    </source>
</evidence>
<keyword evidence="6 7" id="KW-0472">Membrane</keyword>
<dbReference type="GO" id="GO:0016020">
    <property type="term" value="C:membrane"/>
    <property type="evidence" value="ECO:0007669"/>
    <property type="project" value="UniProtKB-SubCell"/>
</dbReference>
<dbReference type="Gene3D" id="1.20.1250.20">
    <property type="entry name" value="MFS general substrate transporter like domains"/>
    <property type="match status" value="2"/>
</dbReference>
<feature type="transmembrane region" description="Helical" evidence="7">
    <location>
        <begin position="160"/>
        <end position="180"/>
    </location>
</feature>
<dbReference type="GO" id="GO:0022857">
    <property type="term" value="F:transmembrane transporter activity"/>
    <property type="evidence" value="ECO:0007669"/>
    <property type="project" value="InterPro"/>
</dbReference>
<feature type="transmembrane region" description="Helical" evidence="7">
    <location>
        <begin position="313"/>
        <end position="331"/>
    </location>
</feature>
<keyword evidence="5 7" id="KW-1133">Transmembrane helix</keyword>
<keyword evidence="4 7" id="KW-0812">Transmembrane</keyword>
<evidence type="ECO:0000256" key="3">
    <source>
        <dbReference type="ARBA" id="ARBA00022448"/>
    </source>
</evidence>
<gene>
    <name evidence="10" type="ORF">E5163_07020</name>
</gene>
<evidence type="ECO:0000256" key="7">
    <source>
        <dbReference type="SAM" id="Phobius"/>
    </source>
</evidence>
<dbReference type="InterPro" id="IPR036259">
    <property type="entry name" value="MFS_trans_sf"/>
</dbReference>
<evidence type="ECO:0000313" key="10">
    <source>
        <dbReference type="EMBL" id="TGY88883.1"/>
    </source>
</evidence>
<feature type="domain" description="PH" evidence="8">
    <location>
        <begin position="1"/>
        <end position="22"/>
    </location>
</feature>
<dbReference type="AlphaFoldDB" id="A0A4S2H0H6"/>
<dbReference type="InterPro" id="IPR004752">
    <property type="entry name" value="AmpG_permease/AT-1"/>
</dbReference>
<evidence type="ECO:0000313" key="11">
    <source>
        <dbReference type="Proteomes" id="UP000308054"/>
    </source>
</evidence>
<dbReference type="PANTHER" id="PTHR12778">
    <property type="entry name" value="SOLUTE CARRIER FAMILY 33 ACETYL-COA TRANSPORTER -RELATED"/>
    <property type="match status" value="1"/>
</dbReference>
<protein>
    <submittedName>
        <fullName evidence="10">MFS transporter</fullName>
    </submittedName>
</protein>
<feature type="transmembrane region" description="Helical" evidence="7">
    <location>
        <begin position="60"/>
        <end position="77"/>
    </location>
</feature>
<evidence type="ECO:0000256" key="5">
    <source>
        <dbReference type="ARBA" id="ARBA00022989"/>
    </source>
</evidence>
<organism evidence="10 11">
    <name type="scientific">Marinicauda algicola</name>
    <dbReference type="NCBI Taxonomy" id="2029849"/>
    <lineage>
        <taxon>Bacteria</taxon>
        <taxon>Pseudomonadati</taxon>
        <taxon>Pseudomonadota</taxon>
        <taxon>Alphaproteobacteria</taxon>
        <taxon>Maricaulales</taxon>
        <taxon>Maricaulaceae</taxon>
        <taxon>Marinicauda</taxon>
    </lineage>
</organism>
<evidence type="ECO:0000256" key="2">
    <source>
        <dbReference type="ARBA" id="ARBA00008335"/>
    </source>
</evidence>
<dbReference type="InterPro" id="IPR020846">
    <property type="entry name" value="MFS_dom"/>
</dbReference>
<dbReference type="RefSeq" id="WP_135995423.1">
    <property type="nucleotide sequence ID" value="NZ_CP071057.1"/>
</dbReference>
<feature type="transmembrane region" description="Helical" evidence="7">
    <location>
        <begin position="20"/>
        <end position="40"/>
    </location>
</feature>
<reference evidence="10 11" key="1">
    <citation type="journal article" date="2017" name="Int. J. Syst. Evol. Microbiol.">
        <title>Marinicauda algicola sp. nov., isolated from a marine red alga Rhodosorus marinus.</title>
        <authorList>
            <person name="Jeong S.E."/>
            <person name="Jeon S.H."/>
            <person name="Chun B.H."/>
            <person name="Kim D.W."/>
            <person name="Jeon C.O."/>
        </authorList>
    </citation>
    <scope>NUCLEOTIDE SEQUENCE [LARGE SCALE GENOMIC DNA]</scope>
    <source>
        <strain evidence="10 11">JCM 31718</strain>
    </source>
</reference>
<dbReference type="EMBL" id="SRXW01000002">
    <property type="protein sequence ID" value="TGY88883.1"/>
    <property type="molecule type" value="Genomic_DNA"/>
</dbReference>
<proteinExistence type="inferred from homology"/>
<feature type="transmembrane region" description="Helical" evidence="7">
    <location>
        <begin position="186"/>
        <end position="207"/>
    </location>
</feature>
<comment type="similarity">
    <text evidence="2">Belongs to the major facilitator superfamily.</text>
</comment>
<accession>A0A4S2H0H6</accession>
<feature type="transmembrane region" description="Helical" evidence="7">
    <location>
        <begin position="280"/>
        <end position="306"/>
    </location>
</feature>
<dbReference type="SUPFAM" id="SSF103473">
    <property type="entry name" value="MFS general substrate transporter"/>
    <property type="match status" value="1"/>
</dbReference>
<dbReference type="Pfam" id="PF07690">
    <property type="entry name" value="MFS_1"/>
    <property type="match status" value="1"/>
</dbReference>
<dbReference type="PROSITE" id="PS50850">
    <property type="entry name" value="MFS"/>
    <property type="match status" value="1"/>
</dbReference>
<evidence type="ECO:0000256" key="1">
    <source>
        <dbReference type="ARBA" id="ARBA00004141"/>
    </source>
</evidence>
<feature type="transmembrane region" description="Helical" evidence="7">
    <location>
        <begin position="98"/>
        <end position="116"/>
    </location>
</feature>
<dbReference type="NCBIfam" id="TIGR00901">
    <property type="entry name" value="2A0125"/>
    <property type="match status" value="1"/>
</dbReference>